<dbReference type="RefSeq" id="WP_201661997.1">
    <property type="nucleotide sequence ID" value="NZ_CAJHCS010000056.1"/>
</dbReference>
<keyword evidence="2" id="KW-1185">Reference proteome</keyword>
<gene>
    <name evidence="1" type="ORF">V4C55_41115</name>
</gene>
<organism evidence="1 2">
    <name type="scientific">Paraburkholderia sabiae</name>
    <dbReference type="NCBI Taxonomy" id="273251"/>
    <lineage>
        <taxon>Bacteria</taxon>
        <taxon>Pseudomonadati</taxon>
        <taxon>Pseudomonadota</taxon>
        <taxon>Betaproteobacteria</taxon>
        <taxon>Burkholderiales</taxon>
        <taxon>Burkholderiaceae</taxon>
        <taxon>Paraburkholderia</taxon>
    </lineage>
</organism>
<dbReference type="EMBL" id="JAZHGC010000070">
    <property type="protein sequence ID" value="MEM5292110.1"/>
    <property type="molecule type" value="Genomic_DNA"/>
</dbReference>
<dbReference type="Proteomes" id="UP001494588">
    <property type="component" value="Unassembled WGS sequence"/>
</dbReference>
<evidence type="ECO:0000313" key="2">
    <source>
        <dbReference type="Proteomes" id="UP001494588"/>
    </source>
</evidence>
<name>A0ABU9QRJ5_9BURK</name>
<evidence type="ECO:0000313" key="1">
    <source>
        <dbReference type="EMBL" id="MEM5292110.1"/>
    </source>
</evidence>
<protein>
    <submittedName>
        <fullName evidence="1">Uncharacterized protein</fullName>
    </submittedName>
</protein>
<reference evidence="1 2" key="1">
    <citation type="submission" date="2024-01" db="EMBL/GenBank/DDBJ databases">
        <title>The diversity of rhizobia nodulating Mimosa spp. in eleven states of Brazil covering several biomes is determined by host plant, location, and edaphic factors.</title>
        <authorList>
            <person name="Rouws L."/>
            <person name="Barauna A."/>
            <person name="Beukes C."/>
            <person name="De Faria S.M."/>
            <person name="Gross E."/>
            <person name="Dos Reis Junior F.B."/>
            <person name="Simon M."/>
            <person name="Maluk M."/>
            <person name="Odee D.W."/>
            <person name="Kenicer G."/>
            <person name="Young J.P.W."/>
            <person name="Reis V.M."/>
            <person name="Zilli J."/>
            <person name="James E.K."/>
        </authorList>
    </citation>
    <scope>NUCLEOTIDE SEQUENCE [LARGE SCALE GENOMIC DNA]</scope>
    <source>
        <strain evidence="1 2">JPY77</strain>
    </source>
</reference>
<sequence>MGDYVLMPPDRSYEITLQHEGEPPHGDSFHVVEIAGRPFPGYAWGSMFAISECSNFIAFSWMEQKFERLTTVVDVRHSRYFVLPRYIYHPRIEWPSILDATHEQEGCAFEGTEIWTKY</sequence>
<comment type="caution">
    <text evidence="1">The sequence shown here is derived from an EMBL/GenBank/DDBJ whole genome shotgun (WGS) entry which is preliminary data.</text>
</comment>
<accession>A0ABU9QRJ5</accession>
<proteinExistence type="predicted"/>